<sequence>MTLAFVFPGQGSQSVGMLNALAAEQPLVKQTFAEASAALGYDLWSIVEQGPADKLNQTVVTQPAMLAAGVAVYRVWEKLGGATPSVMAGHSLGEYTALTCAGAIAFTDAIKLVADRGRFMQEAVPAGEGAMAAILGLDDDAVIALCREAAGGEVLAAVNFNSPGQVVIAGTAKAIERAVALAREKGAKRSLPLPVSVPSHCALMRPAAERLRQRLAEIRINAPAIPVIHNFHVQGETTADGIREALVRQVECPVRWVDTVKKLEADGATRIIECGPGKVLGGLVKRIVASAETGSISDPKSIAEALAK</sequence>
<evidence type="ECO:0000313" key="9">
    <source>
        <dbReference type="EMBL" id="OGI38004.1"/>
    </source>
</evidence>
<dbReference type="InterPro" id="IPR001227">
    <property type="entry name" value="Ac_transferase_dom_sf"/>
</dbReference>
<dbReference type="SUPFAM" id="SSF52151">
    <property type="entry name" value="FabD/lysophospholipase-like"/>
    <property type="match status" value="1"/>
</dbReference>
<evidence type="ECO:0000256" key="6">
    <source>
        <dbReference type="PIRNR" id="PIRNR000446"/>
    </source>
</evidence>
<feature type="active site" evidence="7">
    <location>
        <position position="91"/>
    </location>
</feature>
<dbReference type="FunFam" id="3.30.70.250:FF:000001">
    <property type="entry name" value="Malonyl CoA-acyl carrier protein transacylase"/>
    <property type="match status" value="1"/>
</dbReference>
<dbReference type="Gene3D" id="3.30.70.250">
    <property type="entry name" value="Malonyl-CoA ACP transacylase, ACP-binding"/>
    <property type="match status" value="1"/>
</dbReference>
<dbReference type="InterPro" id="IPR016036">
    <property type="entry name" value="Malonyl_transacylase_ACP-bd"/>
</dbReference>
<feature type="active site" evidence="7">
    <location>
        <position position="200"/>
    </location>
</feature>
<proteinExistence type="inferred from homology"/>
<dbReference type="NCBIfam" id="TIGR00128">
    <property type="entry name" value="fabD"/>
    <property type="match status" value="1"/>
</dbReference>
<evidence type="ECO:0000256" key="5">
    <source>
        <dbReference type="ARBA" id="ARBA00048462"/>
    </source>
</evidence>
<dbReference type="InterPro" id="IPR004410">
    <property type="entry name" value="Malonyl_CoA-ACP_transAc_FabD"/>
</dbReference>
<dbReference type="Pfam" id="PF00698">
    <property type="entry name" value="Acyl_transf_1"/>
    <property type="match status" value="1"/>
</dbReference>
<dbReference type="GO" id="GO:0006633">
    <property type="term" value="P:fatty acid biosynthetic process"/>
    <property type="evidence" value="ECO:0007669"/>
    <property type="project" value="TreeGrafter"/>
</dbReference>
<dbReference type="GO" id="GO:0004314">
    <property type="term" value="F:[acyl-carrier-protein] S-malonyltransferase activity"/>
    <property type="evidence" value="ECO:0007669"/>
    <property type="project" value="UniProtKB-EC"/>
</dbReference>
<dbReference type="PANTHER" id="PTHR42681:SF1">
    <property type="entry name" value="MALONYL-COA-ACYL CARRIER PROTEIN TRANSACYLASE, MITOCHONDRIAL"/>
    <property type="match status" value="1"/>
</dbReference>
<comment type="similarity">
    <text evidence="6">Belongs to the fabD family.</text>
</comment>
<keyword evidence="3 6" id="KW-0808">Transferase</keyword>
<dbReference type="EC" id="2.3.1.39" evidence="1 6"/>
<dbReference type="InterPro" id="IPR024925">
    <property type="entry name" value="Malonyl_CoA-ACP_transAc"/>
</dbReference>
<dbReference type="GO" id="GO:0005829">
    <property type="term" value="C:cytosol"/>
    <property type="evidence" value="ECO:0007669"/>
    <property type="project" value="TreeGrafter"/>
</dbReference>
<reference evidence="9 10" key="1">
    <citation type="journal article" date="2016" name="Nat. Commun.">
        <title>Thousands of microbial genomes shed light on interconnected biogeochemical processes in an aquifer system.</title>
        <authorList>
            <person name="Anantharaman K."/>
            <person name="Brown C.T."/>
            <person name="Hug L.A."/>
            <person name="Sharon I."/>
            <person name="Castelle C.J."/>
            <person name="Probst A.J."/>
            <person name="Thomas B.C."/>
            <person name="Singh A."/>
            <person name="Wilkins M.J."/>
            <person name="Karaoz U."/>
            <person name="Brodie E.L."/>
            <person name="Williams K.H."/>
            <person name="Hubbard S.S."/>
            <person name="Banfield J.F."/>
        </authorList>
    </citation>
    <scope>NUCLEOTIDE SEQUENCE [LARGE SCALE GENOMIC DNA]</scope>
</reference>
<evidence type="ECO:0000256" key="7">
    <source>
        <dbReference type="PIRSR" id="PIRSR000446-1"/>
    </source>
</evidence>
<evidence type="ECO:0000256" key="3">
    <source>
        <dbReference type="ARBA" id="ARBA00022679"/>
    </source>
</evidence>
<evidence type="ECO:0000256" key="1">
    <source>
        <dbReference type="ARBA" id="ARBA00013258"/>
    </source>
</evidence>
<keyword evidence="4 6" id="KW-0012">Acyltransferase</keyword>
<dbReference type="STRING" id="1817756.A2140_07780"/>
<gene>
    <name evidence="9" type="ORF">A2140_07780</name>
</gene>
<evidence type="ECO:0000313" key="10">
    <source>
        <dbReference type="Proteomes" id="UP000178379"/>
    </source>
</evidence>
<comment type="catalytic activity">
    <reaction evidence="5 6">
        <text>holo-[ACP] + malonyl-CoA = malonyl-[ACP] + CoA</text>
        <dbReference type="Rhea" id="RHEA:41792"/>
        <dbReference type="Rhea" id="RHEA-COMP:9623"/>
        <dbReference type="Rhea" id="RHEA-COMP:9685"/>
        <dbReference type="ChEBI" id="CHEBI:57287"/>
        <dbReference type="ChEBI" id="CHEBI:57384"/>
        <dbReference type="ChEBI" id="CHEBI:64479"/>
        <dbReference type="ChEBI" id="CHEBI:78449"/>
        <dbReference type="EC" id="2.3.1.39"/>
    </reaction>
</comment>
<dbReference type="Proteomes" id="UP000178379">
    <property type="component" value="Unassembled WGS sequence"/>
</dbReference>
<dbReference type="InterPro" id="IPR050858">
    <property type="entry name" value="Mal-CoA-ACP_Trans/PKS_FabD"/>
</dbReference>
<dbReference type="SUPFAM" id="SSF55048">
    <property type="entry name" value="Probable ACP-binding domain of malonyl-CoA ACP transacylase"/>
    <property type="match status" value="1"/>
</dbReference>
<comment type="caution">
    <text evidence="9">The sequence shown here is derived from an EMBL/GenBank/DDBJ whole genome shotgun (WGS) entry which is preliminary data.</text>
</comment>
<dbReference type="Gene3D" id="3.40.366.10">
    <property type="entry name" value="Malonyl-Coenzyme A Acyl Carrier Protein, domain 2"/>
    <property type="match status" value="1"/>
</dbReference>
<dbReference type="PIRSF" id="PIRSF000446">
    <property type="entry name" value="Mct"/>
    <property type="match status" value="1"/>
</dbReference>
<dbReference type="PANTHER" id="PTHR42681">
    <property type="entry name" value="MALONYL-COA-ACYL CARRIER PROTEIN TRANSACYLASE, MITOCHONDRIAL"/>
    <property type="match status" value="1"/>
</dbReference>
<accession>A0A1F6SYS0</accession>
<dbReference type="InterPro" id="IPR016035">
    <property type="entry name" value="Acyl_Trfase/lysoPLipase"/>
</dbReference>
<dbReference type="AlphaFoldDB" id="A0A1F6SYS0"/>
<feature type="domain" description="Malonyl-CoA:ACP transacylase (MAT)" evidence="8">
    <location>
        <begin position="6"/>
        <end position="308"/>
    </location>
</feature>
<name>A0A1F6SYS0_9PROT</name>
<evidence type="ECO:0000256" key="2">
    <source>
        <dbReference type="ARBA" id="ARBA00018953"/>
    </source>
</evidence>
<organism evidence="9 10">
    <name type="scientific">Candidatus Muproteobacteria bacterium RBG_16_62_13</name>
    <dbReference type="NCBI Taxonomy" id="1817756"/>
    <lineage>
        <taxon>Bacteria</taxon>
        <taxon>Pseudomonadati</taxon>
        <taxon>Pseudomonadota</taxon>
        <taxon>Candidatus Muproteobacteria</taxon>
    </lineage>
</organism>
<protein>
    <recommendedName>
        <fullName evidence="2 6">Malonyl CoA-acyl carrier protein transacylase</fullName>
        <ecNumber evidence="1 6">2.3.1.39</ecNumber>
    </recommendedName>
</protein>
<evidence type="ECO:0000256" key="4">
    <source>
        <dbReference type="ARBA" id="ARBA00023315"/>
    </source>
</evidence>
<dbReference type="InterPro" id="IPR014043">
    <property type="entry name" value="Acyl_transferase_dom"/>
</dbReference>
<dbReference type="EMBL" id="MFSQ01000132">
    <property type="protein sequence ID" value="OGI38004.1"/>
    <property type="molecule type" value="Genomic_DNA"/>
</dbReference>
<dbReference type="SMART" id="SM00827">
    <property type="entry name" value="PKS_AT"/>
    <property type="match status" value="1"/>
</dbReference>
<evidence type="ECO:0000259" key="8">
    <source>
        <dbReference type="SMART" id="SM00827"/>
    </source>
</evidence>